<dbReference type="Gene3D" id="2.170.130.10">
    <property type="entry name" value="TonB-dependent receptor, plug domain"/>
    <property type="match status" value="1"/>
</dbReference>
<keyword evidence="16" id="KW-1185">Reference proteome</keyword>
<evidence type="ECO:0000259" key="14">
    <source>
        <dbReference type="Pfam" id="PF07715"/>
    </source>
</evidence>
<dbReference type="InterPro" id="IPR012910">
    <property type="entry name" value="Plug_dom"/>
</dbReference>
<comment type="subcellular location">
    <subcellularLocation>
        <location evidence="1 10">Cell outer membrane</location>
        <topology evidence="1 10">Multi-pass membrane protein</topology>
    </subcellularLocation>
</comment>
<evidence type="ECO:0000259" key="13">
    <source>
        <dbReference type="Pfam" id="PF00593"/>
    </source>
</evidence>
<reference evidence="15 16" key="1">
    <citation type="journal article" date="2011" name="Stand. Genomic Sci.">
        <title>Complete genome sequence of the acetate-degrading sulfate reducer Desulfobacca acetoxidans type strain (ASRB2).</title>
        <authorList>
            <person name="Goker M."/>
            <person name="Teshima H."/>
            <person name="Lapidus A."/>
            <person name="Nolan M."/>
            <person name="Lucas S."/>
            <person name="Hammon N."/>
            <person name="Deshpande S."/>
            <person name="Cheng J.F."/>
            <person name="Tapia R."/>
            <person name="Han C."/>
            <person name="Goodwin L."/>
            <person name="Pitluck S."/>
            <person name="Huntemann M."/>
            <person name="Liolios K."/>
            <person name="Ivanova N."/>
            <person name="Pagani I."/>
            <person name="Mavromatis K."/>
            <person name="Ovchinikova G."/>
            <person name="Pati A."/>
            <person name="Chen A."/>
            <person name="Palaniappan K."/>
            <person name="Land M."/>
            <person name="Hauser L."/>
            <person name="Brambilla E.M."/>
            <person name="Rohde M."/>
            <person name="Spring S."/>
            <person name="Detter J.C."/>
            <person name="Woyke T."/>
            <person name="Bristow J."/>
            <person name="Eisen J.A."/>
            <person name="Markowitz V."/>
            <person name="Hugenholtz P."/>
            <person name="Kyrpides N.C."/>
            <person name="Klenk H.P."/>
        </authorList>
    </citation>
    <scope>NUCLEOTIDE SEQUENCE [LARGE SCALE GENOMIC DNA]</scope>
    <source>
        <strain evidence="16">ATCC 700848 / DSM 11109 / ASRB2</strain>
    </source>
</reference>
<dbReference type="KEGG" id="dao:Desac_0589"/>
<evidence type="ECO:0000256" key="7">
    <source>
        <dbReference type="ARBA" id="ARBA00023136"/>
    </source>
</evidence>
<evidence type="ECO:0000256" key="2">
    <source>
        <dbReference type="ARBA" id="ARBA00022448"/>
    </source>
</evidence>
<dbReference type="InterPro" id="IPR039426">
    <property type="entry name" value="TonB-dep_rcpt-like"/>
</dbReference>
<proteinExistence type="inferred from homology"/>
<dbReference type="OrthoDB" id="5389752at2"/>
<comment type="similarity">
    <text evidence="10 11">Belongs to the TonB-dependent receptor family.</text>
</comment>
<dbReference type="Gene3D" id="2.40.170.20">
    <property type="entry name" value="TonB-dependent receptor, beta-barrel domain"/>
    <property type="match status" value="1"/>
</dbReference>
<keyword evidence="8 15" id="KW-0675">Receptor</keyword>
<keyword evidence="4 10" id="KW-0812">Transmembrane</keyword>
<dbReference type="InterPro" id="IPR036942">
    <property type="entry name" value="Beta-barrel_TonB_sf"/>
</dbReference>
<evidence type="ECO:0000256" key="11">
    <source>
        <dbReference type="RuleBase" id="RU003357"/>
    </source>
</evidence>
<evidence type="ECO:0000256" key="6">
    <source>
        <dbReference type="ARBA" id="ARBA00023077"/>
    </source>
</evidence>
<dbReference type="InterPro" id="IPR037066">
    <property type="entry name" value="Plug_dom_sf"/>
</dbReference>
<evidence type="ECO:0000256" key="10">
    <source>
        <dbReference type="PROSITE-ProRule" id="PRU01360"/>
    </source>
</evidence>
<gene>
    <name evidence="15" type="ordered locus">Desac_0589</name>
</gene>
<evidence type="ECO:0000256" key="12">
    <source>
        <dbReference type="SAM" id="SignalP"/>
    </source>
</evidence>
<dbReference type="InterPro" id="IPR000531">
    <property type="entry name" value="Beta-barrel_TonB"/>
</dbReference>
<dbReference type="STRING" id="880072.Desac_0589"/>
<name>F2NG62_DESAR</name>
<dbReference type="eggNOG" id="COG4206">
    <property type="taxonomic scope" value="Bacteria"/>
</dbReference>
<dbReference type="Pfam" id="PF00593">
    <property type="entry name" value="TonB_dep_Rec_b-barrel"/>
    <property type="match status" value="1"/>
</dbReference>
<evidence type="ECO:0000313" key="15">
    <source>
        <dbReference type="EMBL" id="AEB08475.1"/>
    </source>
</evidence>
<keyword evidence="5 12" id="KW-0732">Signal</keyword>
<dbReference type="EMBL" id="CP002629">
    <property type="protein sequence ID" value="AEB08475.1"/>
    <property type="molecule type" value="Genomic_DNA"/>
</dbReference>
<keyword evidence="9 10" id="KW-0998">Cell outer membrane</keyword>
<feature type="chain" id="PRO_5003287171" evidence="12">
    <location>
        <begin position="21"/>
        <end position="690"/>
    </location>
</feature>
<dbReference type="CDD" id="cd01347">
    <property type="entry name" value="ligand_gated_channel"/>
    <property type="match status" value="1"/>
</dbReference>
<dbReference type="GO" id="GO:0044718">
    <property type="term" value="P:siderophore transmembrane transport"/>
    <property type="evidence" value="ECO:0007669"/>
    <property type="project" value="TreeGrafter"/>
</dbReference>
<reference evidence="16" key="2">
    <citation type="submission" date="2011-03" db="EMBL/GenBank/DDBJ databases">
        <title>The complete genome of Desulfobacca acetoxidans DSM 11109.</title>
        <authorList>
            <consortium name="US DOE Joint Genome Institute (JGI-PGF)"/>
            <person name="Lucas S."/>
            <person name="Copeland A."/>
            <person name="Lapidus A."/>
            <person name="Bruce D."/>
            <person name="Goodwin L."/>
            <person name="Pitluck S."/>
            <person name="Peters L."/>
            <person name="Kyrpides N."/>
            <person name="Mavromatis K."/>
            <person name="Ivanova N."/>
            <person name="Ovchinnikova G."/>
            <person name="Teshima H."/>
            <person name="Detter J.C."/>
            <person name="Han C."/>
            <person name="Land M."/>
            <person name="Hauser L."/>
            <person name="Markowitz V."/>
            <person name="Cheng J.-F."/>
            <person name="Hugenholtz P."/>
            <person name="Woyke T."/>
            <person name="Wu D."/>
            <person name="Spring S."/>
            <person name="Schueler E."/>
            <person name="Brambilla E."/>
            <person name="Klenk H.-P."/>
            <person name="Eisen J.A."/>
        </authorList>
    </citation>
    <scope>NUCLEOTIDE SEQUENCE [LARGE SCALE GENOMIC DNA]</scope>
    <source>
        <strain evidence="16">ATCC 700848 / DSM 11109 / ASRB2</strain>
    </source>
</reference>
<evidence type="ECO:0000256" key="8">
    <source>
        <dbReference type="ARBA" id="ARBA00023170"/>
    </source>
</evidence>
<dbReference type="PANTHER" id="PTHR30069:SF29">
    <property type="entry name" value="HEMOGLOBIN AND HEMOGLOBIN-HAPTOGLOBIN-BINDING PROTEIN 1-RELATED"/>
    <property type="match status" value="1"/>
</dbReference>
<feature type="domain" description="TonB-dependent receptor plug" evidence="14">
    <location>
        <begin position="67"/>
        <end position="172"/>
    </location>
</feature>
<evidence type="ECO:0000256" key="3">
    <source>
        <dbReference type="ARBA" id="ARBA00022452"/>
    </source>
</evidence>
<keyword evidence="7 10" id="KW-0472">Membrane</keyword>
<protein>
    <submittedName>
        <fullName evidence="15">TonB-dependent receptor</fullName>
    </submittedName>
</protein>
<dbReference type="SUPFAM" id="SSF56935">
    <property type="entry name" value="Porins"/>
    <property type="match status" value="1"/>
</dbReference>
<feature type="signal peptide" evidence="12">
    <location>
        <begin position="1"/>
        <end position="20"/>
    </location>
</feature>
<dbReference type="PROSITE" id="PS52016">
    <property type="entry name" value="TONB_DEPENDENT_REC_3"/>
    <property type="match status" value="1"/>
</dbReference>
<evidence type="ECO:0000256" key="5">
    <source>
        <dbReference type="ARBA" id="ARBA00022729"/>
    </source>
</evidence>
<keyword evidence="3 10" id="KW-1134">Transmembrane beta strand</keyword>
<keyword evidence="6 11" id="KW-0798">TonB box</keyword>
<evidence type="ECO:0000256" key="9">
    <source>
        <dbReference type="ARBA" id="ARBA00023237"/>
    </source>
</evidence>
<dbReference type="Proteomes" id="UP000000483">
    <property type="component" value="Chromosome"/>
</dbReference>
<evidence type="ECO:0000256" key="4">
    <source>
        <dbReference type="ARBA" id="ARBA00022692"/>
    </source>
</evidence>
<dbReference type="RefSeq" id="WP_013705588.1">
    <property type="nucleotide sequence ID" value="NC_015388.1"/>
</dbReference>
<organism evidence="15 16">
    <name type="scientific">Desulfobacca acetoxidans (strain ATCC 700848 / DSM 11109 / ASRB2)</name>
    <dbReference type="NCBI Taxonomy" id="880072"/>
    <lineage>
        <taxon>Bacteria</taxon>
        <taxon>Pseudomonadati</taxon>
        <taxon>Thermodesulfobacteriota</taxon>
        <taxon>Desulfobaccia</taxon>
        <taxon>Desulfobaccales</taxon>
        <taxon>Desulfobaccaceae</taxon>
        <taxon>Desulfobacca</taxon>
    </lineage>
</organism>
<dbReference type="HOGENOM" id="CLU_008287_18_5_7"/>
<dbReference type="AlphaFoldDB" id="F2NG62"/>
<dbReference type="PANTHER" id="PTHR30069">
    <property type="entry name" value="TONB-DEPENDENT OUTER MEMBRANE RECEPTOR"/>
    <property type="match status" value="1"/>
</dbReference>
<feature type="domain" description="TonB-dependent receptor-like beta-barrel" evidence="13">
    <location>
        <begin position="244"/>
        <end position="664"/>
    </location>
</feature>
<evidence type="ECO:0000313" key="16">
    <source>
        <dbReference type="Proteomes" id="UP000000483"/>
    </source>
</evidence>
<sequence>MKRILFLLICLVLHPGIGLAQETASSEGVNPEETTNVAALGQSTSTSEDVQKVDEIIITATGTEEQLKKTSVSSTVITAPEIEKRQVTRVEEMLRSVPGVVVNQTGSQGGNTSLFMRGGNSNMSQVLLNGIRLNNAGGTYDWANLTVDNVERIEVVRGPMSSLYGADAMTGVTNLITKKGVGPPTFTYSGAWGAHSEKGQFISENRFSLMGSAKDRFGYSIGFSRIDDQGILPINNRFGSNVLNGRFDLDPTEKLSFTFSTLFIDTYFGYPTEYGDRVDPAPDPNQNQTRTDLLFGLTTKYSPYSWWENELTLSTYHRDWSYDDAFDPVDIFGGSVFHPIEDRSSLDYRSNLRFNFSDRIGTTTTIGLAAFTERLKQSYESFGVWPYSSETRAHRRSVDFYFQEQISFWERLFLTAGMRLEDNTAFDGTEFSPRASAAFRITETDTTLRAAGGRAIKAPTFSEQYYQSTTAVGNPNLKPEKNTSWEVGVDQYALNDRLKFGLTYFENHFTDLIAYITRAWPATSFYGNISDARVRGLETSLTAKPLPYLTLSASYTYLLSQVLSTGGEDLGLNYEVGKPLVRRPKHTVSFTINYDHKPFNVNLNGLYVGKRDDFYYITDPFFVTHTGRVFNPSYLLFNLAATYDIAENLRYAKKMQLQARIGNLFDQNYQETYNYSSPGFNFVTGLRFVF</sequence>
<keyword evidence="2 10" id="KW-0813">Transport</keyword>
<dbReference type="GO" id="GO:0015344">
    <property type="term" value="F:siderophore uptake transmembrane transporter activity"/>
    <property type="evidence" value="ECO:0007669"/>
    <property type="project" value="TreeGrafter"/>
</dbReference>
<dbReference type="Pfam" id="PF07715">
    <property type="entry name" value="Plug"/>
    <property type="match status" value="1"/>
</dbReference>
<evidence type="ECO:0000256" key="1">
    <source>
        <dbReference type="ARBA" id="ARBA00004571"/>
    </source>
</evidence>
<accession>F2NG62</accession>
<dbReference type="GO" id="GO:0009279">
    <property type="term" value="C:cell outer membrane"/>
    <property type="evidence" value="ECO:0007669"/>
    <property type="project" value="UniProtKB-SubCell"/>
</dbReference>